<feature type="compositionally biased region" description="Polar residues" evidence="1">
    <location>
        <begin position="100"/>
        <end position="110"/>
    </location>
</feature>
<proteinExistence type="predicted"/>
<dbReference type="SUPFAM" id="SSF55797">
    <property type="entry name" value="PR-1-like"/>
    <property type="match status" value="1"/>
</dbReference>
<organism evidence="3 4">
    <name type="scientific">Cryptosporangium japonicum</name>
    <dbReference type="NCBI Taxonomy" id="80872"/>
    <lineage>
        <taxon>Bacteria</taxon>
        <taxon>Bacillati</taxon>
        <taxon>Actinomycetota</taxon>
        <taxon>Actinomycetes</taxon>
        <taxon>Cryptosporangiales</taxon>
        <taxon>Cryptosporangiaceae</taxon>
        <taxon>Cryptosporangium</taxon>
    </lineage>
</organism>
<dbReference type="InterPro" id="IPR014044">
    <property type="entry name" value="CAP_dom"/>
</dbReference>
<name>A0ABN0V7M8_9ACTN</name>
<dbReference type="PANTHER" id="PTHR31157:SF1">
    <property type="entry name" value="SCP DOMAIN-CONTAINING PROTEIN"/>
    <property type="match status" value="1"/>
</dbReference>
<dbReference type="CDD" id="cd05379">
    <property type="entry name" value="CAP_bacterial"/>
    <property type="match status" value="1"/>
</dbReference>
<protein>
    <recommendedName>
        <fullName evidence="2">SCP domain-containing protein</fullName>
    </recommendedName>
</protein>
<keyword evidence="4" id="KW-1185">Reference proteome</keyword>
<evidence type="ECO:0000313" key="3">
    <source>
        <dbReference type="EMBL" id="GAA0279584.1"/>
    </source>
</evidence>
<dbReference type="Proteomes" id="UP001500967">
    <property type="component" value="Unassembled WGS sequence"/>
</dbReference>
<evidence type="ECO:0000256" key="1">
    <source>
        <dbReference type="SAM" id="MobiDB-lite"/>
    </source>
</evidence>
<feature type="region of interest" description="Disordered" evidence="1">
    <location>
        <begin position="27"/>
        <end position="111"/>
    </location>
</feature>
<accession>A0ABN0V7M8</accession>
<feature type="compositionally biased region" description="Low complexity" evidence="1">
    <location>
        <begin position="62"/>
        <end position="93"/>
    </location>
</feature>
<evidence type="ECO:0000313" key="4">
    <source>
        <dbReference type="Proteomes" id="UP001500967"/>
    </source>
</evidence>
<dbReference type="Gene3D" id="3.40.33.10">
    <property type="entry name" value="CAP"/>
    <property type="match status" value="1"/>
</dbReference>
<gene>
    <name evidence="3" type="ORF">GCM10009539_79390</name>
</gene>
<dbReference type="InterPro" id="IPR035940">
    <property type="entry name" value="CAP_sf"/>
</dbReference>
<dbReference type="EMBL" id="BAAAGX010000042">
    <property type="protein sequence ID" value="GAA0279584.1"/>
    <property type="molecule type" value="Genomic_DNA"/>
</dbReference>
<sequence>MLASVAVGAWLPFYLGRAGADTLETAGGAPVSVDTTETEPVEAASTEANSSSGQAASRSKRPAAAAPSAASESPSASPAESDASPSGEASAPSESEDTGEQSATTLSAPNETEEVVALVNTARAQAGCDPVHADPKLTSASLLHSQDMIARGYFSHNTPDGASPWDRAKEAGYEVPTGENIAQGQKTADAVMDAWMNSEGHRANILNCSSKAIGVGVAVDSGGTVYWTQMFGAE</sequence>
<dbReference type="PANTHER" id="PTHR31157">
    <property type="entry name" value="SCP DOMAIN-CONTAINING PROTEIN"/>
    <property type="match status" value="1"/>
</dbReference>
<evidence type="ECO:0000259" key="2">
    <source>
        <dbReference type="Pfam" id="PF00188"/>
    </source>
</evidence>
<dbReference type="Pfam" id="PF00188">
    <property type="entry name" value="CAP"/>
    <property type="match status" value="1"/>
</dbReference>
<reference evidence="3 4" key="1">
    <citation type="journal article" date="2019" name="Int. J. Syst. Evol. Microbiol.">
        <title>The Global Catalogue of Microorganisms (GCM) 10K type strain sequencing project: providing services to taxonomists for standard genome sequencing and annotation.</title>
        <authorList>
            <consortium name="The Broad Institute Genomics Platform"/>
            <consortium name="The Broad Institute Genome Sequencing Center for Infectious Disease"/>
            <person name="Wu L."/>
            <person name="Ma J."/>
        </authorList>
    </citation>
    <scope>NUCLEOTIDE SEQUENCE [LARGE SCALE GENOMIC DNA]</scope>
    <source>
        <strain evidence="3 4">JCM 10425</strain>
    </source>
</reference>
<feature type="domain" description="SCP" evidence="2">
    <location>
        <begin position="117"/>
        <end position="231"/>
    </location>
</feature>
<comment type="caution">
    <text evidence="3">The sequence shown here is derived from an EMBL/GenBank/DDBJ whole genome shotgun (WGS) entry which is preliminary data.</text>
</comment>